<dbReference type="InterPro" id="IPR050738">
    <property type="entry name" value="Sulfatase"/>
</dbReference>
<keyword evidence="8" id="KW-1185">Reference proteome</keyword>
<dbReference type="PANTHER" id="PTHR42693">
    <property type="entry name" value="ARYLSULFATASE FAMILY MEMBER"/>
    <property type="match status" value="1"/>
</dbReference>
<dbReference type="InterPro" id="IPR000917">
    <property type="entry name" value="Sulfatase_N"/>
</dbReference>
<dbReference type="Proteomes" id="UP000478417">
    <property type="component" value="Unassembled WGS sequence"/>
</dbReference>
<comment type="caution">
    <text evidence="7">The sequence shown here is derived from an EMBL/GenBank/DDBJ whole genome shotgun (WGS) entry which is preliminary data.</text>
</comment>
<evidence type="ECO:0000256" key="4">
    <source>
        <dbReference type="ARBA" id="ARBA00022837"/>
    </source>
</evidence>
<protein>
    <submittedName>
        <fullName evidence="7">Sulfatase-like hydrolase/transferase</fullName>
    </submittedName>
</protein>
<accession>A0A6B2LY09</accession>
<feature type="domain" description="Sulfatase N-terminal" evidence="6">
    <location>
        <begin position="34"/>
        <end position="340"/>
    </location>
</feature>
<dbReference type="SUPFAM" id="SSF53649">
    <property type="entry name" value="Alkaline phosphatase-like"/>
    <property type="match status" value="1"/>
</dbReference>
<dbReference type="AlphaFoldDB" id="A0A6B2LY09"/>
<dbReference type="InterPro" id="IPR017850">
    <property type="entry name" value="Alkaline_phosphatase_core_sf"/>
</dbReference>
<dbReference type="InterPro" id="IPR024607">
    <property type="entry name" value="Sulfatase_CS"/>
</dbReference>
<dbReference type="Gene3D" id="3.40.720.10">
    <property type="entry name" value="Alkaline Phosphatase, subunit A"/>
    <property type="match status" value="1"/>
</dbReference>
<reference evidence="7 8" key="1">
    <citation type="submission" date="2020-02" db="EMBL/GenBank/DDBJ databases">
        <title>Albibacoteraceae fam. nov., the first described family within the subdivision 4 Verrucomicrobia.</title>
        <authorList>
            <person name="Xi F."/>
        </authorList>
    </citation>
    <scope>NUCLEOTIDE SEQUENCE [LARGE SCALE GENOMIC DNA]</scope>
    <source>
        <strain evidence="7 8">CK1056</strain>
    </source>
</reference>
<dbReference type="Pfam" id="PF00884">
    <property type="entry name" value="Sulfatase"/>
    <property type="match status" value="1"/>
</dbReference>
<name>A0A6B2LY09_9BACT</name>
<dbReference type="GO" id="GO:0046872">
    <property type="term" value="F:metal ion binding"/>
    <property type="evidence" value="ECO:0007669"/>
    <property type="project" value="UniProtKB-KW"/>
</dbReference>
<evidence type="ECO:0000256" key="2">
    <source>
        <dbReference type="ARBA" id="ARBA00022723"/>
    </source>
</evidence>
<dbReference type="RefSeq" id="WP_163962478.1">
    <property type="nucleotide sequence ID" value="NZ_JAAGNX010000001.1"/>
</dbReference>
<sequence length="476" mass="53667">MRPFCLNNAASKPLLAGLATLCLAISAVQADTRPNVLVILVDDAGYNDFGFMGSPDIPTPNLDRLASMGTIFTDAHVTATVCSPSRAGLMTGRYQQRFGHECNVPPDDTGMDPAESTMADVLGAAGYRSICIGKWHLGNRTMYHPNNRGFDDFWGFLEGGRSYFPDTRADQPENYRAILHNRTQVDFEGYLTDVFTDKAIEYMDSTVDQPWFIYLSYNAVHTPMEAKEADLERFANHPRQKLAAMTWSLDENVGKIMTFLESKELMEDTLIFFLSDNGGAGMHNNQSRNDPLKGWKGNKFEGGHRVPFLVSWKGTIPSGQRFDLLSSSLDVLATCLAVSGLEETPGKPLDGVNLLPYLLGEEERPPHEMLFWRKDRMAAARHGSFKLIRLEGFGYRLYDLGTDLGESVDLRESHPLEFELMKKSLIAWDREQVVPLWLEGEDWSSVTYEIHRALMDNEQPRYLNPDQKMDWKSKAP</sequence>
<dbReference type="PROSITE" id="PS00149">
    <property type="entry name" value="SULFATASE_2"/>
    <property type="match status" value="1"/>
</dbReference>
<feature type="chain" id="PRO_5025375535" evidence="5">
    <location>
        <begin position="31"/>
        <end position="476"/>
    </location>
</feature>
<dbReference type="EMBL" id="JAAGNX010000001">
    <property type="protein sequence ID" value="NDV61491.1"/>
    <property type="molecule type" value="Genomic_DNA"/>
</dbReference>
<dbReference type="Gene3D" id="3.30.1120.10">
    <property type="match status" value="1"/>
</dbReference>
<dbReference type="GO" id="GO:0004065">
    <property type="term" value="F:arylsulfatase activity"/>
    <property type="evidence" value="ECO:0007669"/>
    <property type="project" value="TreeGrafter"/>
</dbReference>
<organism evidence="7 8">
    <name type="scientific">Oceanipulchritudo coccoides</name>
    <dbReference type="NCBI Taxonomy" id="2706888"/>
    <lineage>
        <taxon>Bacteria</taxon>
        <taxon>Pseudomonadati</taxon>
        <taxon>Verrucomicrobiota</taxon>
        <taxon>Opitutia</taxon>
        <taxon>Puniceicoccales</taxon>
        <taxon>Oceanipulchritudinaceae</taxon>
        <taxon>Oceanipulchritudo</taxon>
    </lineage>
</organism>
<feature type="signal peptide" evidence="5">
    <location>
        <begin position="1"/>
        <end position="30"/>
    </location>
</feature>
<evidence type="ECO:0000256" key="5">
    <source>
        <dbReference type="SAM" id="SignalP"/>
    </source>
</evidence>
<comment type="similarity">
    <text evidence="1">Belongs to the sulfatase family.</text>
</comment>
<keyword evidence="7" id="KW-0808">Transferase</keyword>
<evidence type="ECO:0000313" key="7">
    <source>
        <dbReference type="EMBL" id="NDV61491.1"/>
    </source>
</evidence>
<dbReference type="PANTHER" id="PTHR42693:SF53">
    <property type="entry name" value="ENDO-4-O-SULFATASE"/>
    <property type="match status" value="1"/>
</dbReference>
<proteinExistence type="inferred from homology"/>
<dbReference type="GO" id="GO:0016740">
    <property type="term" value="F:transferase activity"/>
    <property type="evidence" value="ECO:0007669"/>
    <property type="project" value="UniProtKB-KW"/>
</dbReference>
<evidence type="ECO:0000259" key="6">
    <source>
        <dbReference type="Pfam" id="PF00884"/>
    </source>
</evidence>
<gene>
    <name evidence="7" type="ORF">G0Q06_03410</name>
</gene>
<keyword evidence="2" id="KW-0479">Metal-binding</keyword>
<evidence type="ECO:0000313" key="8">
    <source>
        <dbReference type="Proteomes" id="UP000478417"/>
    </source>
</evidence>
<evidence type="ECO:0000256" key="1">
    <source>
        <dbReference type="ARBA" id="ARBA00008779"/>
    </source>
</evidence>
<keyword evidence="5" id="KW-0732">Signal</keyword>
<keyword evidence="3 7" id="KW-0378">Hydrolase</keyword>
<evidence type="ECO:0000256" key="3">
    <source>
        <dbReference type="ARBA" id="ARBA00022801"/>
    </source>
</evidence>
<keyword evidence="4" id="KW-0106">Calcium</keyword>